<reference evidence="8" key="1">
    <citation type="journal article" date="2012" name="PLoS ONE">
        <title>Gene sets for utilization of primary and secondary nutrition supplies in the distal gut of endangered iberian lynx.</title>
        <authorList>
            <person name="Alcaide M."/>
            <person name="Messina E."/>
            <person name="Richter M."/>
            <person name="Bargiela R."/>
            <person name="Peplies J."/>
            <person name="Huws S.A."/>
            <person name="Newbold C.J."/>
            <person name="Golyshin P.N."/>
            <person name="Simon M.A."/>
            <person name="Lopez G."/>
            <person name="Yakimov M.M."/>
            <person name="Ferrer M."/>
        </authorList>
    </citation>
    <scope>NUCLEOTIDE SEQUENCE</scope>
</reference>
<dbReference type="InterPro" id="IPR002912">
    <property type="entry name" value="ACT_dom"/>
</dbReference>
<dbReference type="EMBL" id="AMCI01004601">
    <property type="protein sequence ID" value="EJW97768.1"/>
    <property type="molecule type" value="Genomic_DNA"/>
</dbReference>
<comment type="caution">
    <text evidence="8">The sequence shown here is derived from an EMBL/GenBank/DDBJ whole genome shotgun (WGS) entry which is preliminary data.</text>
</comment>
<dbReference type="InterPro" id="IPR054352">
    <property type="entry name" value="ACT_Aspartokinase"/>
</dbReference>
<keyword evidence="3" id="KW-0808">Transferase</keyword>
<dbReference type="InterPro" id="IPR045865">
    <property type="entry name" value="ACT-like_dom_sf"/>
</dbReference>
<dbReference type="AlphaFoldDB" id="J9FTD8"/>
<dbReference type="FunFam" id="3.30.2130.10:FF:000001">
    <property type="entry name" value="Bifunctional aspartokinase/homoserine dehydrogenase"/>
    <property type="match status" value="1"/>
</dbReference>
<keyword evidence="6" id="KW-0067">ATP-binding</keyword>
<dbReference type="Pfam" id="PF22468">
    <property type="entry name" value="ACT_9"/>
    <property type="match status" value="1"/>
</dbReference>
<name>J9FTD8_9ZZZZ</name>
<sequence length="140" mass="15580">MSNRVGFIREVLSILEQYSISVEHIPSGIDSFSVVVNREDVKQNIHEIIAKIKTTMDPDVIRLTDPFALIATVGRNMYSRPGTAARLFTALGDAGINVRMIAQGSAELNIIVGVDNRDLEKAIRCLYNTFNTDTPRTETR</sequence>
<evidence type="ECO:0000256" key="5">
    <source>
        <dbReference type="ARBA" id="ARBA00022777"/>
    </source>
</evidence>
<keyword evidence="4" id="KW-0547">Nucleotide-binding</keyword>
<gene>
    <name evidence="8" type="ORF">EVA_14125</name>
</gene>
<accession>J9FTD8</accession>
<evidence type="ECO:0000256" key="3">
    <source>
        <dbReference type="ARBA" id="ARBA00022679"/>
    </source>
</evidence>
<evidence type="ECO:0000256" key="1">
    <source>
        <dbReference type="ARBA" id="ARBA00010122"/>
    </source>
</evidence>
<evidence type="ECO:0000259" key="7">
    <source>
        <dbReference type="PROSITE" id="PS51671"/>
    </source>
</evidence>
<dbReference type="PANTHER" id="PTHR21499:SF67">
    <property type="entry name" value="ASPARTOKINASE 3"/>
    <property type="match status" value="1"/>
</dbReference>
<dbReference type="SUPFAM" id="SSF55021">
    <property type="entry name" value="ACT-like"/>
    <property type="match status" value="2"/>
</dbReference>
<evidence type="ECO:0000256" key="6">
    <source>
        <dbReference type="ARBA" id="ARBA00022840"/>
    </source>
</evidence>
<dbReference type="Gene3D" id="3.30.2130.10">
    <property type="entry name" value="VC0802-like"/>
    <property type="match status" value="1"/>
</dbReference>
<comment type="similarity">
    <text evidence="1">Belongs to the aspartokinase family.</text>
</comment>
<feature type="domain" description="ACT" evidence="7">
    <location>
        <begin position="72"/>
        <end position="140"/>
    </location>
</feature>
<evidence type="ECO:0000313" key="8">
    <source>
        <dbReference type="EMBL" id="EJW97768.1"/>
    </source>
</evidence>
<dbReference type="PANTHER" id="PTHR21499">
    <property type="entry name" value="ASPARTATE KINASE"/>
    <property type="match status" value="1"/>
</dbReference>
<protein>
    <recommendedName>
        <fullName evidence="2">aspartate kinase</fullName>
        <ecNumber evidence="2">2.7.2.4</ecNumber>
    </recommendedName>
</protein>
<dbReference type="GO" id="GO:0004072">
    <property type="term" value="F:aspartate kinase activity"/>
    <property type="evidence" value="ECO:0007669"/>
    <property type="project" value="UniProtKB-EC"/>
</dbReference>
<dbReference type="GO" id="GO:0005829">
    <property type="term" value="C:cytosol"/>
    <property type="evidence" value="ECO:0007669"/>
    <property type="project" value="TreeGrafter"/>
</dbReference>
<evidence type="ECO:0000256" key="4">
    <source>
        <dbReference type="ARBA" id="ARBA00022741"/>
    </source>
</evidence>
<dbReference type="EC" id="2.7.2.4" evidence="2"/>
<keyword evidence="5 8" id="KW-0418">Kinase</keyword>
<organism evidence="8">
    <name type="scientific">gut metagenome</name>
    <dbReference type="NCBI Taxonomy" id="749906"/>
    <lineage>
        <taxon>unclassified sequences</taxon>
        <taxon>metagenomes</taxon>
        <taxon>organismal metagenomes</taxon>
    </lineage>
</organism>
<evidence type="ECO:0000256" key="2">
    <source>
        <dbReference type="ARBA" id="ARBA00013059"/>
    </source>
</evidence>
<dbReference type="PROSITE" id="PS51671">
    <property type="entry name" value="ACT"/>
    <property type="match status" value="1"/>
</dbReference>
<dbReference type="GO" id="GO:0005524">
    <property type="term" value="F:ATP binding"/>
    <property type="evidence" value="ECO:0007669"/>
    <property type="project" value="UniProtKB-KW"/>
</dbReference>
<dbReference type="GO" id="GO:0009090">
    <property type="term" value="P:homoserine biosynthetic process"/>
    <property type="evidence" value="ECO:0007669"/>
    <property type="project" value="TreeGrafter"/>
</dbReference>
<proteinExistence type="inferred from homology"/>
<dbReference type="GO" id="GO:0009089">
    <property type="term" value="P:lysine biosynthetic process via diaminopimelate"/>
    <property type="evidence" value="ECO:0007669"/>
    <property type="project" value="TreeGrafter"/>
</dbReference>